<evidence type="ECO:0000313" key="1">
    <source>
        <dbReference type="EMBL" id="SLN41543.1"/>
    </source>
</evidence>
<reference evidence="1 2" key="1">
    <citation type="submission" date="2017-03" db="EMBL/GenBank/DDBJ databases">
        <authorList>
            <person name="Afonso C.L."/>
            <person name="Miller P.J."/>
            <person name="Scott M.A."/>
            <person name="Spackman E."/>
            <person name="Goraichik I."/>
            <person name="Dimitrov K.M."/>
            <person name="Suarez D.L."/>
            <person name="Swayne D.E."/>
        </authorList>
    </citation>
    <scope>NUCLEOTIDE SEQUENCE [LARGE SCALE GENOMIC DNA]</scope>
    <source>
        <strain evidence="1 2">CECT 8397</strain>
    </source>
</reference>
<dbReference type="EMBL" id="FWFT01000003">
    <property type="protein sequence ID" value="SLN41543.1"/>
    <property type="molecule type" value="Genomic_DNA"/>
</dbReference>
<keyword evidence="2" id="KW-1185">Reference proteome</keyword>
<dbReference type="Proteomes" id="UP000193623">
    <property type="component" value="Unassembled WGS sequence"/>
</dbReference>
<proteinExistence type="predicted"/>
<name>A0A1Y5SJE4_9RHOB</name>
<organism evidence="1 2">
    <name type="scientific">Pseudooctadecabacter jejudonensis</name>
    <dbReference type="NCBI Taxonomy" id="1391910"/>
    <lineage>
        <taxon>Bacteria</taxon>
        <taxon>Pseudomonadati</taxon>
        <taxon>Pseudomonadota</taxon>
        <taxon>Alphaproteobacteria</taxon>
        <taxon>Rhodobacterales</taxon>
        <taxon>Paracoccaceae</taxon>
        <taxon>Pseudooctadecabacter</taxon>
    </lineage>
</organism>
<gene>
    <name evidence="1" type="ORF">PSJ8397_02084</name>
</gene>
<dbReference type="AlphaFoldDB" id="A0A1Y5SJE4"/>
<evidence type="ECO:0000313" key="2">
    <source>
        <dbReference type="Proteomes" id="UP000193623"/>
    </source>
</evidence>
<accession>A0A1Y5SJE4</accession>
<sequence>MVGLSVAQVRALMNSGKLEFVEISPKTKLLTMSGWDRFQKNATKVEAAKGSAAN</sequence>
<protein>
    <submittedName>
        <fullName evidence="1">Uncharacterized protein</fullName>
    </submittedName>
</protein>